<gene>
    <name evidence="8" type="ORF">KT71_08139</name>
</gene>
<dbReference type="RefSeq" id="WP_008294056.1">
    <property type="nucleotide sequence ID" value="NZ_CM002299.1"/>
</dbReference>
<keyword evidence="4" id="KW-0274">FAD</keyword>
<dbReference type="FunFam" id="3.50.50.60:FF:000228">
    <property type="entry name" value="FAD-containing monooxygenase EthA"/>
    <property type="match status" value="1"/>
</dbReference>
<dbReference type="InterPro" id="IPR036188">
    <property type="entry name" value="FAD/NAD-bd_sf"/>
</dbReference>
<evidence type="ECO:0000256" key="6">
    <source>
        <dbReference type="ARBA" id="ARBA00023002"/>
    </source>
</evidence>
<keyword evidence="6" id="KW-0560">Oxidoreductase</keyword>
<dbReference type="GO" id="GO:0050661">
    <property type="term" value="F:NADP binding"/>
    <property type="evidence" value="ECO:0007669"/>
    <property type="project" value="InterPro"/>
</dbReference>
<protein>
    <submittedName>
        <fullName evidence="8">Putative flavoprotein involved in K+ transport</fullName>
    </submittedName>
</protein>
<evidence type="ECO:0000256" key="1">
    <source>
        <dbReference type="ARBA" id="ARBA00001974"/>
    </source>
</evidence>
<dbReference type="PANTHER" id="PTHR43872">
    <property type="entry name" value="MONOOXYGENASE, PUTATIVE (AFU_ORTHOLOGUE AFUA_8G02570)-RELATED"/>
    <property type="match status" value="1"/>
</dbReference>
<dbReference type="HOGENOM" id="CLU_032067_2_0_6"/>
<dbReference type="Pfam" id="PF13450">
    <property type="entry name" value="NAD_binding_8"/>
    <property type="match status" value="1"/>
</dbReference>
<dbReference type="Proteomes" id="UP000019205">
    <property type="component" value="Chromosome"/>
</dbReference>
<evidence type="ECO:0000256" key="2">
    <source>
        <dbReference type="ARBA" id="ARBA00010139"/>
    </source>
</evidence>
<keyword evidence="7" id="KW-0503">Monooxygenase</keyword>
<dbReference type="PRINTS" id="PR00469">
    <property type="entry name" value="PNDRDTASEII"/>
</dbReference>
<evidence type="ECO:0000256" key="5">
    <source>
        <dbReference type="ARBA" id="ARBA00022857"/>
    </source>
</evidence>
<comment type="cofactor">
    <cofactor evidence="1">
        <name>FAD</name>
        <dbReference type="ChEBI" id="CHEBI:57692"/>
    </cofactor>
</comment>
<evidence type="ECO:0000313" key="8">
    <source>
        <dbReference type="EMBL" id="EAQ97334.1"/>
    </source>
</evidence>
<evidence type="ECO:0000256" key="3">
    <source>
        <dbReference type="ARBA" id="ARBA00022630"/>
    </source>
</evidence>
<accession>A4AA17</accession>
<dbReference type="STRING" id="314285.KT71_08139"/>
<reference evidence="8 9" key="1">
    <citation type="journal article" date="2007" name="Proc. Natl. Acad. Sci. U.S.A.">
        <title>Characterization of a marine gammaproteobacterium capable of aerobic anoxygenic photosynthesis.</title>
        <authorList>
            <person name="Fuchs B.M."/>
            <person name="Spring S."/>
            <person name="Teeling H."/>
            <person name="Quast C."/>
            <person name="Wulf J."/>
            <person name="Schattenhofer M."/>
            <person name="Yan S."/>
            <person name="Ferriera S."/>
            <person name="Johnson J."/>
            <person name="Glockner F.O."/>
            <person name="Amann R."/>
        </authorList>
    </citation>
    <scope>NUCLEOTIDE SEQUENCE [LARGE SCALE GENOMIC DNA]</scope>
    <source>
        <strain evidence="8">KT71</strain>
    </source>
</reference>
<comment type="similarity">
    <text evidence="2">Belongs to the FAD-binding monooxygenase family.</text>
</comment>
<dbReference type="GO" id="GO:0050660">
    <property type="term" value="F:flavin adenine dinucleotide binding"/>
    <property type="evidence" value="ECO:0007669"/>
    <property type="project" value="InterPro"/>
</dbReference>
<dbReference type="EMBL" id="AAOA02000004">
    <property type="protein sequence ID" value="EAQ97334.1"/>
    <property type="molecule type" value="Genomic_DNA"/>
</dbReference>
<dbReference type="InterPro" id="IPR020946">
    <property type="entry name" value="Flavin_mOase-like"/>
</dbReference>
<dbReference type="GO" id="GO:0004499">
    <property type="term" value="F:N,N-dimethylaniline monooxygenase activity"/>
    <property type="evidence" value="ECO:0007669"/>
    <property type="project" value="InterPro"/>
</dbReference>
<dbReference type="SUPFAM" id="SSF51905">
    <property type="entry name" value="FAD/NAD(P)-binding domain"/>
    <property type="match status" value="1"/>
</dbReference>
<name>A4AA17_9GAMM</name>
<keyword evidence="9" id="KW-1185">Reference proteome</keyword>
<evidence type="ECO:0000313" key="9">
    <source>
        <dbReference type="Proteomes" id="UP000019205"/>
    </source>
</evidence>
<sequence length="497" mass="56410">MSEILDVVIIGAGLSGVGAACHLKRSCPERKIAILEGRERSGGTWDLFRYPGIRSDSDMHTLGYSFKPWEASKAIADGPSILSYVRETAREYGLESLIRYRHKVKRANWDSREQCWELIIDDGENGEETHLKTRFLHLCAGYYNYTHGHQPEFPGRDSFAGEFIHPQFWPENLDYEGKRVLIIGSGATAMTLVPSMADKAAEVVMLQRSPTWVVSRPSTDWIANLLRAVLPKSWAYSATRWKNTRMQHWLYKKTRKQPEKVRQMLLDRTRKELGDAGDMADFTPQYNPWDQRLCLVPDSDLFAAIKGGKARVVTNQIETLTPGGVRLADGTEIAADIIVSATGLELELMGGIDLQVDGERFDIPSSWSYRGMMCTGLPNMVSVFGYINASWTLRADIVSQWMCRLLAHMDSTGAAVVTPEIEDELPAMTPRPWIDDFSAGYMQRVMHLFPRQGDRNPWVNSQNYLREKQEFEEMRFDEAALRYEPPRETASEGQRAA</sequence>
<dbReference type="PANTHER" id="PTHR43872:SF1">
    <property type="entry name" value="MONOOXYGENASE, PUTATIVE (AFU_ORTHOLOGUE AFUA_8G02570)-RELATED"/>
    <property type="match status" value="1"/>
</dbReference>
<proteinExistence type="inferred from homology"/>
<evidence type="ECO:0000256" key="4">
    <source>
        <dbReference type="ARBA" id="ARBA00022827"/>
    </source>
</evidence>
<reference evidence="8 9" key="2">
    <citation type="journal article" date="2009" name="PLoS ONE">
        <title>The photosynthetic apparatus and its regulation in the aerobic gammaproteobacterium Congregibacter litoralis gen. nov., sp. nov.</title>
        <authorList>
            <person name="Spring S."/>
            <person name="Lunsdorf H."/>
            <person name="Fuchs B.M."/>
            <person name="Tindall B.J."/>
        </authorList>
    </citation>
    <scope>NUCLEOTIDE SEQUENCE [LARGE SCALE GENOMIC DNA]</scope>
    <source>
        <strain evidence="8">KT71</strain>
    </source>
</reference>
<dbReference type="OrthoDB" id="312624at2"/>
<evidence type="ECO:0000256" key="7">
    <source>
        <dbReference type="ARBA" id="ARBA00023033"/>
    </source>
</evidence>
<dbReference type="eggNOG" id="COG2072">
    <property type="taxonomic scope" value="Bacteria"/>
</dbReference>
<dbReference type="AlphaFoldDB" id="A4AA17"/>
<comment type="caution">
    <text evidence="8">The sequence shown here is derived from an EMBL/GenBank/DDBJ whole genome shotgun (WGS) entry which is preliminary data.</text>
</comment>
<organism evidence="8 9">
    <name type="scientific">Congregibacter litoralis KT71</name>
    <dbReference type="NCBI Taxonomy" id="314285"/>
    <lineage>
        <taxon>Bacteria</taxon>
        <taxon>Pseudomonadati</taxon>
        <taxon>Pseudomonadota</taxon>
        <taxon>Gammaproteobacteria</taxon>
        <taxon>Cellvibrionales</taxon>
        <taxon>Halieaceae</taxon>
        <taxon>Congregibacter</taxon>
    </lineage>
</organism>
<dbReference type="InterPro" id="IPR051820">
    <property type="entry name" value="FAD-binding_MO"/>
</dbReference>
<keyword evidence="5" id="KW-0521">NADP</keyword>
<dbReference type="Pfam" id="PF00743">
    <property type="entry name" value="FMO-like"/>
    <property type="match status" value="1"/>
</dbReference>
<keyword evidence="3" id="KW-0285">Flavoprotein</keyword>
<dbReference type="Gene3D" id="3.50.50.60">
    <property type="entry name" value="FAD/NAD(P)-binding domain"/>
    <property type="match status" value="3"/>
</dbReference>